<dbReference type="GO" id="GO:0000139">
    <property type="term" value="C:Golgi membrane"/>
    <property type="evidence" value="ECO:0007669"/>
    <property type="project" value="UniProtKB-SubCell"/>
</dbReference>
<evidence type="ECO:0000313" key="13">
    <source>
        <dbReference type="Proteomes" id="UP000287033"/>
    </source>
</evidence>
<evidence type="ECO:0000256" key="8">
    <source>
        <dbReference type="ARBA" id="ARBA00023136"/>
    </source>
</evidence>
<feature type="transmembrane region" description="Helical" evidence="11">
    <location>
        <begin position="12"/>
        <end position="32"/>
    </location>
</feature>
<evidence type="ECO:0000256" key="2">
    <source>
        <dbReference type="ARBA" id="ARBA00004922"/>
    </source>
</evidence>
<gene>
    <name evidence="12" type="ORF">chiPu_0025413</name>
</gene>
<keyword evidence="6" id="KW-0735">Signal-anchor</keyword>
<keyword evidence="4" id="KW-0808">Transferase</keyword>
<dbReference type="InterPro" id="IPR003406">
    <property type="entry name" value="Glyco_trans_14"/>
</dbReference>
<evidence type="ECO:0000256" key="7">
    <source>
        <dbReference type="ARBA" id="ARBA00022989"/>
    </source>
</evidence>
<keyword evidence="8 11" id="KW-0472">Membrane</keyword>
<evidence type="ECO:0000256" key="10">
    <source>
        <dbReference type="ARBA" id="ARBA00038150"/>
    </source>
</evidence>
<feature type="non-terminal residue" evidence="12">
    <location>
        <position position="257"/>
    </location>
</feature>
<organism evidence="12 13">
    <name type="scientific">Chiloscyllium punctatum</name>
    <name type="common">Brownbanded bambooshark</name>
    <name type="synonym">Hemiscyllium punctatum</name>
    <dbReference type="NCBI Taxonomy" id="137246"/>
    <lineage>
        <taxon>Eukaryota</taxon>
        <taxon>Metazoa</taxon>
        <taxon>Chordata</taxon>
        <taxon>Craniata</taxon>
        <taxon>Vertebrata</taxon>
        <taxon>Chondrichthyes</taxon>
        <taxon>Elasmobranchii</taxon>
        <taxon>Galeomorphii</taxon>
        <taxon>Galeoidea</taxon>
        <taxon>Orectolobiformes</taxon>
        <taxon>Hemiscylliidae</taxon>
        <taxon>Chiloscyllium</taxon>
    </lineage>
</organism>
<dbReference type="Pfam" id="PF02485">
    <property type="entry name" value="Branch"/>
    <property type="match status" value="1"/>
</dbReference>
<keyword evidence="9" id="KW-0325">Glycoprotein</keyword>
<keyword evidence="5 11" id="KW-0812">Transmembrane</keyword>
<evidence type="ECO:0000256" key="3">
    <source>
        <dbReference type="ARBA" id="ARBA00022676"/>
    </source>
</evidence>
<dbReference type="GO" id="GO:0008375">
    <property type="term" value="F:acetylglucosaminyltransferase activity"/>
    <property type="evidence" value="ECO:0007669"/>
    <property type="project" value="TreeGrafter"/>
</dbReference>
<dbReference type="EMBL" id="BEZZ01058230">
    <property type="protein sequence ID" value="GCC41243.1"/>
    <property type="molecule type" value="Genomic_DNA"/>
</dbReference>
<evidence type="ECO:0000256" key="1">
    <source>
        <dbReference type="ARBA" id="ARBA00004323"/>
    </source>
</evidence>
<comment type="caution">
    <text evidence="12">The sequence shown here is derived from an EMBL/GenBank/DDBJ whole genome shotgun (WGS) entry which is preliminary data.</text>
</comment>
<name>A0A401TF32_CHIPU</name>
<evidence type="ECO:0000256" key="9">
    <source>
        <dbReference type="ARBA" id="ARBA00023180"/>
    </source>
</evidence>
<proteinExistence type="inferred from homology"/>
<comment type="similarity">
    <text evidence="10">Belongs to the glycosyltransferase 14 family.</text>
</comment>
<keyword evidence="7 11" id="KW-1133">Transmembrane helix</keyword>
<evidence type="ECO:0000256" key="6">
    <source>
        <dbReference type="ARBA" id="ARBA00022968"/>
    </source>
</evidence>
<dbReference type="OMA" id="EARNCSR"/>
<dbReference type="PANTHER" id="PTHR19297">
    <property type="entry name" value="GLYCOSYLTRANSFERASE 14 FAMILY MEMBER"/>
    <property type="match status" value="1"/>
</dbReference>
<dbReference type="OrthoDB" id="2019572at2759"/>
<comment type="subcellular location">
    <subcellularLocation>
        <location evidence="1">Golgi apparatus membrane</location>
        <topology evidence="1">Single-pass type II membrane protein</topology>
    </subcellularLocation>
</comment>
<reference evidence="12 13" key="1">
    <citation type="journal article" date="2018" name="Nat. Ecol. Evol.">
        <title>Shark genomes provide insights into elasmobranch evolution and the origin of vertebrates.</title>
        <authorList>
            <person name="Hara Y"/>
            <person name="Yamaguchi K"/>
            <person name="Onimaru K"/>
            <person name="Kadota M"/>
            <person name="Koyanagi M"/>
            <person name="Keeley SD"/>
            <person name="Tatsumi K"/>
            <person name="Tanaka K"/>
            <person name="Motone F"/>
            <person name="Kageyama Y"/>
            <person name="Nozu R"/>
            <person name="Adachi N"/>
            <person name="Nishimura O"/>
            <person name="Nakagawa R"/>
            <person name="Tanegashima C"/>
            <person name="Kiyatake I"/>
            <person name="Matsumoto R"/>
            <person name="Murakumo K"/>
            <person name="Nishida K"/>
            <person name="Terakita A"/>
            <person name="Kuratani S"/>
            <person name="Sato K"/>
            <person name="Hyodo S Kuraku.S."/>
        </authorList>
    </citation>
    <scope>NUCLEOTIDE SEQUENCE [LARGE SCALE GENOMIC DNA]</scope>
</reference>
<evidence type="ECO:0000256" key="11">
    <source>
        <dbReference type="SAM" id="Phobius"/>
    </source>
</evidence>
<dbReference type="Proteomes" id="UP000287033">
    <property type="component" value="Unassembled WGS sequence"/>
</dbReference>
<sequence>MPTVSCCWAGRLGVRWALGGLAAVFLCRWLLAWGGGEAWLSLTLARPGIAPTLAPLLLAERHSPCGRIIGGDRPELERALIKAKTVSLRRRGVTEDEYREMARDCSSFVRARRYITVPLSPEEEQYPVAYSMVIHDRIEMFERLLRSIYAPQNLYCVHVDHKSPGEYHAAVRAIAACFPNVFVAARLESVTYATWARVQADLNCMRELLEKPVPWRYFLNVCGQDFPLKTNREIVHSLKALNGSNLIESEPPPRYKK</sequence>
<evidence type="ECO:0000313" key="12">
    <source>
        <dbReference type="EMBL" id="GCC41243.1"/>
    </source>
</evidence>
<evidence type="ECO:0000256" key="5">
    <source>
        <dbReference type="ARBA" id="ARBA00022692"/>
    </source>
</evidence>
<comment type="pathway">
    <text evidence="2">Protein modification; protein glycosylation.</text>
</comment>
<accession>A0A401TF32</accession>
<dbReference type="AlphaFoldDB" id="A0A401TF32"/>
<dbReference type="STRING" id="137246.A0A401TF32"/>
<evidence type="ECO:0000256" key="4">
    <source>
        <dbReference type="ARBA" id="ARBA00022679"/>
    </source>
</evidence>
<keyword evidence="13" id="KW-1185">Reference proteome</keyword>
<dbReference type="PANTHER" id="PTHR19297:SF191">
    <property type="entry name" value="PROTEIN XYLOSYLTRANSFERASE"/>
    <property type="match status" value="1"/>
</dbReference>
<protein>
    <submittedName>
        <fullName evidence="12">Uncharacterized protein</fullName>
    </submittedName>
</protein>
<keyword evidence="3" id="KW-0328">Glycosyltransferase</keyword>